<feature type="domain" description="Vps52 C-terminal" evidence="7">
    <location>
        <begin position="270"/>
        <end position="363"/>
    </location>
</feature>
<dbReference type="RefSeq" id="XP_014568157.1">
    <property type="nucleotide sequence ID" value="XM_014712671.1"/>
</dbReference>
<dbReference type="eggNOG" id="KOG1961">
    <property type="taxonomic scope" value="Eukaryota"/>
</dbReference>
<dbReference type="Pfam" id="PF20655">
    <property type="entry name" value="Vps52_C"/>
    <property type="match status" value="2"/>
</dbReference>
<dbReference type="AlphaFoldDB" id="G7DVX2"/>
<dbReference type="EMBL" id="BABT02000046">
    <property type="protein sequence ID" value="GAA94732.1"/>
    <property type="molecule type" value="Genomic_DNA"/>
</dbReference>
<dbReference type="PANTHER" id="PTHR14190">
    <property type="entry name" value="SUPPRESSOR OF ACTIN MUTATIONS 2/VACUOLAR PROTEIN SORTING 52"/>
    <property type="match status" value="1"/>
</dbReference>
<dbReference type="OrthoDB" id="19482at2759"/>
<comment type="caution">
    <text evidence="8">The sequence shown here is derived from an EMBL/GenBank/DDBJ whole genome shotgun (WGS) entry which is preliminary data.</text>
</comment>
<feature type="domain" description="Vps52 coiled-coil" evidence="6">
    <location>
        <begin position="78"/>
        <end position="243"/>
    </location>
</feature>
<sequence>MLTTASAWLRQLGLDDKMLTEASAAVPQSAQAGDSEDYMSLASEAAQLGDIRLALRNATLQQEQREIADDLQFLGHTQDLLDLHSQIATSSSLLDSLKAFLATFQTELAAVSGQIASLQDRGKTLDQRLVSRKALERSLRPLVESITITPDLVRKITETQIDETWLEAIARLESHLLAIKTGPRVAARQSLDNVAELLRIKAAEKIRAFFVEALMPYKTSIAPNLQILQTSVLLRYRELFAFLQRHALKTAHEVQKVYLTHIRWYYETGFRRYVRSLERIRARSSAARELIGPVLPGTTLQQVTSRASKLKELSELGDSHILLAYMADDLTLQAQPEQVFRSIAIVLFDNVASEYAFISSFFGAPAPAPIDPTSAIMSTSETSSSAGWDMLSRDDGVLGSSIFSGEDRTLDEDDAASVTTTSDLTGSKVKMPSYRSSDRAKSALIESMWLKTMEPCLEYASNFASSLLELSQPGPSSILCMIRLNEAITLRAVVSRQCPCAAMEAHLQSIRLALWPAFQKKMGEQIDSVKQLSSDKAGSISLTNALRSRTAPSADHIRIVAARYGALFQELIVLSSPDAADDAMASSSLLRLRNEVERLIISQSTKMIDRDQAAAFILSVIRTVIEQLAQGYGTTSHPRGQAEIGYFRELERRPSVMLQPDRKLSFSL</sequence>
<evidence type="ECO:0000256" key="2">
    <source>
        <dbReference type="ARBA" id="ARBA00008180"/>
    </source>
</evidence>
<dbReference type="GO" id="GO:0006896">
    <property type="term" value="P:Golgi to vacuole transport"/>
    <property type="evidence" value="ECO:0007669"/>
    <property type="project" value="TreeGrafter"/>
</dbReference>
<comment type="subcellular location">
    <subcellularLocation>
        <location evidence="1">Golgi apparatus</location>
        <location evidence="1">trans-Golgi network</location>
    </subcellularLocation>
</comment>
<dbReference type="PANTHER" id="PTHR14190:SF7">
    <property type="entry name" value="VACUOLAR PROTEIN SORTING-ASSOCIATED PROTEIN 52 HOMOLOG"/>
    <property type="match status" value="1"/>
</dbReference>
<dbReference type="Pfam" id="PF04129">
    <property type="entry name" value="Vps52_CC"/>
    <property type="match status" value="1"/>
</dbReference>
<dbReference type="OMA" id="PIRTSMT"/>
<evidence type="ECO:0000256" key="4">
    <source>
        <dbReference type="ARBA" id="ARBA00022927"/>
    </source>
</evidence>
<accession>G7DVX2</accession>
<dbReference type="GO" id="GO:0015031">
    <property type="term" value="P:protein transport"/>
    <property type="evidence" value="ECO:0007669"/>
    <property type="project" value="UniProtKB-KW"/>
</dbReference>
<dbReference type="InterPro" id="IPR048319">
    <property type="entry name" value="Vps52_CC"/>
</dbReference>
<keyword evidence="5" id="KW-0333">Golgi apparatus</keyword>
<evidence type="ECO:0000256" key="5">
    <source>
        <dbReference type="ARBA" id="ARBA00023034"/>
    </source>
</evidence>
<evidence type="ECO:0000313" key="8">
    <source>
        <dbReference type="EMBL" id="GAA94732.1"/>
    </source>
</evidence>
<evidence type="ECO:0000256" key="1">
    <source>
        <dbReference type="ARBA" id="ARBA00004601"/>
    </source>
</evidence>
<protein>
    <submittedName>
        <fullName evidence="8">Uncharacterized protein</fullName>
    </submittedName>
</protein>
<dbReference type="InterPro" id="IPR007258">
    <property type="entry name" value="Vps52"/>
</dbReference>
<dbReference type="InParanoid" id="G7DVX2"/>
<feature type="domain" description="Vps52 C-terminal" evidence="7">
    <location>
        <begin position="453"/>
        <end position="629"/>
    </location>
</feature>
<dbReference type="InterPro" id="IPR048361">
    <property type="entry name" value="Vps52_C"/>
</dbReference>
<dbReference type="GO" id="GO:0000938">
    <property type="term" value="C:GARP complex"/>
    <property type="evidence" value="ECO:0007669"/>
    <property type="project" value="TreeGrafter"/>
</dbReference>
<dbReference type="GO" id="GO:0005829">
    <property type="term" value="C:cytosol"/>
    <property type="evidence" value="ECO:0007669"/>
    <property type="project" value="GOC"/>
</dbReference>
<reference evidence="8 9" key="2">
    <citation type="journal article" date="2012" name="Open Biol.">
        <title>Characteristics of nucleosomes and linker DNA regions on the genome of the basidiomycete Mixia osmundae revealed by mono- and dinucleosome mapping.</title>
        <authorList>
            <person name="Nishida H."/>
            <person name="Kondo S."/>
            <person name="Matsumoto T."/>
            <person name="Suzuki Y."/>
            <person name="Yoshikawa H."/>
            <person name="Taylor T.D."/>
            <person name="Sugiyama J."/>
        </authorList>
    </citation>
    <scope>NUCLEOTIDE SEQUENCE [LARGE SCALE GENOMIC DNA]</scope>
    <source>
        <strain evidence="9">CBS 9802 / IAM 14324 / JCM 22182 / KY 12970</strain>
    </source>
</reference>
<comment type="similarity">
    <text evidence="2">Belongs to the VPS52 family.</text>
</comment>
<dbReference type="GO" id="GO:0042147">
    <property type="term" value="P:retrograde transport, endosome to Golgi"/>
    <property type="evidence" value="ECO:0007669"/>
    <property type="project" value="TreeGrafter"/>
</dbReference>
<keyword evidence="4" id="KW-0653">Protein transport</keyword>
<dbReference type="Proteomes" id="UP000009131">
    <property type="component" value="Unassembled WGS sequence"/>
</dbReference>
<gene>
    <name evidence="8" type="primary">Mo01386</name>
    <name evidence="8" type="ORF">E5Q_01386</name>
</gene>
<dbReference type="GO" id="GO:0019905">
    <property type="term" value="F:syntaxin binding"/>
    <property type="evidence" value="ECO:0007669"/>
    <property type="project" value="TreeGrafter"/>
</dbReference>
<keyword evidence="9" id="KW-1185">Reference proteome</keyword>
<organism evidence="8 9">
    <name type="scientific">Mixia osmundae (strain CBS 9802 / IAM 14324 / JCM 22182 / KY 12970)</name>
    <dbReference type="NCBI Taxonomy" id="764103"/>
    <lineage>
        <taxon>Eukaryota</taxon>
        <taxon>Fungi</taxon>
        <taxon>Dikarya</taxon>
        <taxon>Basidiomycota</taxon>
        <taxon>Pucciniomycotina</taxon>
        <taxon>Mixiomycetes</taxon>
        <taxon>Mixiales</taxon>
        <taxon>Mixiaceae</taxon>
        <taxon>Mixia</taxon>
    </lineage>
</organism>
<dbReference type="GO" id="GO:0032456">
    <property type="term" value="P:endocytic recycling"/>
    <property type="evidence" value="ECO:0007669"/>
    <property type="project" value="TreeGrafter"/>
</dbReference>
<evidence type="ECO:0000259" key="6">
    <source>
        <dbReference type="Pfam" id="PF04129"/>
    </source>
</evidence>
<proteinExistence type="inferred from homology"/>
<evidence type="ECO:0000259" key="7">
    <source>
        <dbReference type="Pfam" id="PF20655"/>
    </source>
</evidence>
<name>G7DVX2_MIXOS</name>
<dbReference type="HOGENOM" id="CLU_029212_0_0_1"/>
<evidence type="ECO:0000256" key="3">
    <source>
        <dbReference type="ARBA" id="ARBA00022448"/>
    </source>
</evidence>
<dbReference type="STRING" id="764103.G7DVX2"/>
<keyword evidence="3" id="KW-0813">Transport</keyword>
<evidence type="ECO:0000313" key="9">
    <source>
        <dbReference type="Proteomes" id="UP000009131"/>
    </source>
</evidence>
<reference evidence="8 9" key="1">
    <citation type="journal article" date="2011" name="J. Gen. Appl. Microbiol.">
        <title>Draft genome sequencing of the enigmatic basidiomycete Mixia osmundae.</title>
        <authorList>
            <person name="Nishida H."/>
            <person name="Nagatsuka Y."/>
            <person name="Sugiyama J."/>
        </authorList>
    </citation>
    <scope>NUCLEOTIDE SEQUENCE [LARGE SCALE GENOMIC DNA]</scope>
    <source>
        <strain evidence="9">CBS 9802 / IAM 14324 / JCM 22182 / KY 12970</strain>
    </source>
</reference>